<evidence type="ECO:0000256" key="1">
    <source>
        <dbReference type="SAM" id="MobiDB-lite"/>
    </source>
</evidence>
<keyword evidence="3" id="KW-1185">Reference proteome</keyword>
<dbReference type="AlphaFoldDB" id="A0A7J6K7E9"/>
<dbReference type="EMBL" id="JAAUHK010000194">
    <property type="protein sequence ID" value="KAF4642411.1"/>
    <property type="molecule type" value="Genomic_DNA"/>
</dbReference>
<feature type="region of interest" description="Disordered" evidence="1">
    <location>
        <begin position="1"/>
        <end position="21"/>
    </location>
</feature>
<evidence type="ECO:0000313" key="3">
    <source>
        <dbReference type="Proteomes" id="UP000557509"/>
    </source>
</evidence>
<dbReference type="VEuPathDB" id="ToxoDB:TGME49_268985"/>
<sequence length="241" mass="26937">MSTEFQGGCEDPPIIDAGTRNAPAAGARHYAAREKCYKDTVARMQEADACSSTQKKRTKKGGVASADTVISVPPSPAAAAIPVSVAGPYHYYTDPTKYTYDMFFSSARGSRFHGQLSEIRDMYVVFFEDDFFELKMATGDQVWVGMARGAGFDPKLFLRDCSYARKLCYTVKQTPLDDEGKNREICVIKRWIRDQSVVASEDDAKRVLAGLRYKKGELEQFIALAKYRALKRRYPADSVTD</sequence>
<dbReference type="Proteomes" id="UP000557509">
    <property type="component" value="Unassembled WGS sequence"/>
</dbReference>
<comment type="caution">
    <text evidence="2">The sequence shown here is derived from an EMBL/GenBank/DDBJ whole genome shotgun (WGS) entry which is preliminary data.</text>
</comment>
<reference evidence="2 3" key="1">
    <citation type="submission" date="2020-03" db="EMBL/GenBank/DDBJ databases">
        <title>Genome sequence of Toxoplasma gondii RH-88 strain.</title>
        <authorList>
            <person name="Lorenzi H.A."/>
            <person name="Venepally P."/>
            <person name="Rozenberg A."/>
            <person name="Sibley D."/>
        </authorList>
    </citation>
    <scope>NUCLEOTIDE SEQUENCE [LARGE SCALE GENOMIC DNA]</scope>
    <source>
        <strain evidence="2 3">RH-88</strain>
    </source>
</reference>
<accession>A0A7J6K7E9</accession>
<name>A0A7J6K7E9_TOXGO</name>
<organism evidence="2 3">
    <name type="scientific">Toxoplasma gondii</name>
    <dbReference type="NCBI Taxonomy" id="5811"/>
    <lineage>
        <taxon>Eukaryota</taxon>
        <taxon>Sar</taxon>
        <taxon>Alveolata</taxon>
        <taxon>Apicomplexa</taxon>
        <taxon>Conoidasida</taxon>
        <taxon>Coccidia</taxon>
        <taxon>Eucoccidiorida</taxon>
        <taxon>Eimeriorina</taxon>
        <taxon>Sarcocystidae</taxon>
        <taxon>Toxoplasma</taxon>
    </lineage>
</organism>
<dbReference type="VEuPathDB" id="ToxoDB:TGME49_268980"/>
<proteinExistence type="predicted"/>
<evidence type="ECO:0000313" key="2">
    <source>
        <dbReference type="EMBL" id="KAF4642411.1"/>
    </source>
</evidence>
<protein>
    <submittedName>
        <fullName evidence="2">Uncharacterized protein</fullName>
    </submittedName>
</protein>
<gene>
    <name evidence="2" type="ORF">TGRH88_082260</name>
</gene>